<dbReference type="GO" id="GO:0045259">
    <property type="term" value="C:proton-transporting ATP synthase complex"/>
    <property type="evidence" value="ECO:0007669"/>
    <property type="project" value="UniProtKB-KW"/>
</dbReference>
<dbReference type="PANTHER" id="PTHR34264:SF3">
    <property type="entry name" value="ATP SYNTHASE SUBUNIT B, CHLOROPLASTIC"/>
    <property type="match status" value="1"/>
</dbReference>
<dbReference type="CDD" id="cd06503">
    <property type="entry name" value="ATP-synt_Fo_b"/>
    <property type="match status" value="1"/>
</dbReference>
<reference evidence="14" key="2">
    <citation type="submission" date="2019-04" db="EMBL/GenBank/DDBJ databases">
        <authorList>
            <person name="Pasella M."/>
        </authorList>
    </citation>
    <scope>NUCLEOTIDE SEQUENCE</scope>
    <source>
        <strain evidence="14">PD2956</strain>
    </source>
</reference>
<comment type="similarity">
    <text evidence="11">Belongs to the ATPase B chain family.</text>
</comment>
<evidence type="ECO:0000256" key="2">
    <source>
        <dbReference type="ARBA" id="ARBA00022448"/>
    </source>
</evidence>
<keyword evidence="12" id="KW-0175">Coiled coil</keyword>
<keyword evidence="9" id="KW-0066">ATP synthesis</keyword>
<keyword evidence="3 11" id="KW-0138">CF(0)</keyword>
<evidence type="ECO:0000256" key="8">
    <source>
        <dbReference type="ARBA" id="ARBA00023136"/>
    </source>
</evidence>
<keyword evidence="5 11" id="KW-0375">Hydrogen ion transport</keyword>
<dbReference type="InterPro" id="IPR002146">
    <property type="entry name" value="ATP_synth_b/b'su_bac/chlpt"/>
</dbReference>
<dbReference type="GO" id="GO:0015078">
    <property type="term" value="F:proton transmembrane transporter activity"/>
    <property type="evidence" value="ECO:0007669"/>
    <property type="project" value="InterPro"/>
</dbReference>
<dbReference type="AlphaFoldDB" id="A0A4D6WKF7"/>
<gene>
    <name evidence="14" type="primary">atpF</name>
</gene>
<keyword evidence="4 11" id="KW-0812">Transmembrane</keyword>
<protein>
    <submittedName>
        <fullName evidence="14">ATP synthase CF0 subunit I</fullName>
    </submittedName>
</protein>
<evidence type="ECO:0000256" key="4">
    <source>
        <dbReference type="ARBA" id="ARBA00022692"/>
    </source>
</evidence>
<evidence type="ECO:0000256" key="5">
    <source>
        <dbReference type="ARBA" id="ARBA00022781"/>
    </source>
</evidence>
<dbReference type="GO" id="GO:0015986">
    <property type="term" value="P:proton motive force-driven ATP synthesis"/>
    <property type="evidence" value="ECO:0007669"/>
    <property type="project" value="InterPro"/>
</dbReference>
<keyword evidence="6 13" id="KW-1133">Transmembrane helix</keyword>
<evidence type="ECO:0000256" key="10">
    <source>
        <dbReference type="ARBA" id="ARBA00025198"/>
    </source>
</evidence>
<evidence type="ECO:0000256" key="12">
    <source>
        <dbReference type="SAM" id="Coils"/>
    </source>
</evidence>
<accession>A0A4D6WKF7</accession>
<evidence type="ECO:0000256" key="1">
    <source>
        <dbReference type="ARBA" id="ARBA00004167"/>
    </source>
</evidence>
<name>A0A4D6WKF7_9FLOR</name>
<comment type="subcellular location">
    <subcellularLocation>
        <location evidence="1">Membrane</location>
        <topology evidence="1">Single-pass membrane protein</topology>
    </subcellularLocation>
</comment>
<dbReference type="Pfam" id="PF00430">
    <property type="entry name" value="ATP-synt_B"/>
    <property type="match status" value="1"/>
</dbReference>
<comment type="function">
    <text evidence="10">F(1)F(0) ATP synthase produces ATP from ADP in the presence of a proton or sodium gradient. F-type ATPases consist of two structural domains, F(1) containing the extramembraneous catalytic core and F(0) containing the membrane proton channel, linked together by a central stalk and a peripheral stalk. During catalysis, ATP synthesis in the catalytic domain of F(1) is coupled via a rotary mechanism of the central stalk subunits to proton translocation.</text>
</comment>
<proteinExistence type="inferred from homology"/>
<keyword evidence="7 11" id="KW-0406">Ion transport</keyword>
<keyword evidence="14" id="KW-0934">Plastid</keyword>
<evidence type="ECO:0000256" key="11">
    <source>
        <dbReference type="RuleBase" id="RU003848"/>
    </source>
</evidence>
<evidence type="ECO:0000313" key="14">
    <source>
        <dbReference type="EMBL" id="QCI04046.1"/>
    </source>
</evidence>
<sequence length="182" mass="20571">MENNFQVFRLISEEYSRVSHSIGLNSNFLEANVLNIMLLLFGLIYVLKQFLGSILIIRQEKVVFAINECEERLQQANSRLSESEKQLEQTQLVITQVLNEAEITAQKVRQSILDKGKIDVDKLISASKVSIAVAENQIKQQIKQKITALAIQKVSSQLQAKVDSTMQIKIIDSSIIKLRGDI</sequence>
<keyword evidence="2 11" id="KW-0813">Transport</keyword>
<evidence type="ECO:0000256" key="13">
    <source>
        <dbReference type="SAM" id="Phobius"/>
    </source>
</evidence>
<feature type="transmembrane region" description="Helical" evidence="13">
    <location>
        <begin position="33"/>
        <end position="57"/>
    </location>
</feature>
<dbReference type="EMBL" id="MK814608">
    <property type="protein sequence ID" value="QCI04046.1"/>
    <property type="molecule type" value="Genomic_DNA"/>
</dbReference>
<evidence type="ECO:0000256" key="9">
    <source>
        <dbReference type="ARBA" id="ARBA00023310"/>
    </source>
</evidence>
<evidence type="ECO:0000256" key="3">
    <source>
        <dbReference type="ARBA" id="ARBA00022547"/>
    </source>
</evidence>
<evidence type="ECO:0000256" key="7">
    <source>
        <dbReference type="ARBA" id="ARBA00023065"/>
    </source>
</evidence>
<reference evidence="14" key="1">
    <citation type="journal article" date="2019" name="Mol. Phylogenet. Evol.">
        <title>Morphological evolution and classification of the red algal order Ceramiales inferred using plastid phylogenomics.</title>
        <authorList>
            <person name="Diaz-Tapia P."/>
            <person name="Pasella M.M."/>
            <person name="Verbruggen H."/>
            <person name="Maggs C.A."/>
        </authorList>
    </citation>
    <scope>NUCLEOTIDE SEQUENCE</scope>
    <source>
        <strain evidence="14">PD2956</strain>
    </source>
</reference>
<geneLocation type="plastid" evidence="14"/>
<evidence type="ECO:0000256" key="6">
    <source>
        <dbReference type="ARBA" id="ARBA00022989"/>
    </source>
</evidence>
<dbReference type="HAMAP" id="MF_01398">
    <property type="entry name" value="ATP_synth_b_bprime"/>
    <property type="match status" value="1"/>
</dbReference>
<keyword evidence="8 13" id="KW-0472">Membrane</keyword>
<organism evidence="14">
    <name type="scientific">Antithamnionella ternifolia</name>
    <dbReference type="NCBI Taxonomy" id="207919"/>
    <lineage>
        <taxon>Eukaryota</taxon>
        <taxon>Rhodophyta</taxon>
        <taxon>Florideophyceae</taxon>
        <taxon>Rhodymeniophycidae</taxon>
        <taxon>Ceramiales</taxon>
        <taxon>Ceramiaceae</taxon>
        <taxon>Antithamnionella</taxon>
    </lineage>
</organism>
<feature type="coiled-coil region" evidence="12">
    <location>
        <begin position="66"/>
        <end position="100"/>
    </location>
</feature>
<dbReference type="PANTHER" id="PTHR34264">
    <property type="entry name" value="ATP SYNTHASE SUBUNIT B, CHLOROPLASTIC"/>
    <property type="match status" value="1"/>
</dbReference>